<dbReference type="Gene3D" id="1.10.10.10">
    <property type="entry name" value="Winged helix-like DNA-binding domain superfamily/Winged helix DNA-binding domain"/>
    <property type="match status" value="1"/>
</dbReference>
<keyword evidence="3" id="KW-0804">Transcription</keyword>
<gene>
    <name evidence="5" type="ORF">GCM10010885_09990</name>
</gene>
<proteinExistence type="predicted"/>
<dbReference type="PANTHER" id="PTHR38445:SF9">
    <property type="entry name" value="HTH-TYPE TRANSCRIPTIONAL REPRESSOR YTRA"/>
    <property type="match status" value="1"/>
</dbReference>
<dbReference type="InterPro" id="IPR036388">
    <property type="entry name" value="WH-like_DNA-bd_sf"/>
</dbReference>
<dbReference type="SMART" id="SM00345">
    <property type="entry name" value="HTH_GNTR"/>
    <property type="match status" value="1"/>
</dbReference>
<sequence>MKEIHVGSMRFSLDPGQPLYEQVLAHIRSAVARGELPLGARLPSVRELAQALQINPNTVMRAYRELEREGLAESHGSQGTYITRDAGRVEAVRRDLAAAAVAAFLAEMERLGFTLPDVVRMLQERSDADTP</sequence>
<reference evidence="5" key="1">
    <citation type="journal article" date="2014" name="Int. J. Syst. Evol. Microbiol.">
        <title>Complete genome sequence of Corynebacterium casei LMG S-19264T (=DSM 44701T), isolated from a smear-ripened cheese.</title>
        <authorList>
            <consortium name="US DOE Joint Genome Institute (JGI-PGF)"/>
            <person name="Walter F."/>
            <person name="Albersmeier A."/>
            <person name="Kalinowski J."/>
            <person name="Ruckert C."/>
        </authorList>
    </citation>
    <scope>NUCLEOTIDE SEQUENCE</scope>
    <source>
        <strain evidence="5">JCM 18487</strain>
    </source>
</reference>
<evidence type="ECO:0000313" key="5">
    <source>
        <dbReference type="EMBL" id="GGJ02683.1"/>
    </source>
</evidence>
<evidence type="ECO:0000259" key="4">
    <source>
        <dbReference type="PROSITE" id="PS50949"/>
    </source>
</evidence>
<accession>A0A917NJM5</accession>
<dbReference type="GO" id="GO:0003700">
    <property type="term" value="F:DNA-binding transcription factor activity"/>
    <property type="evidence" value="ECO:0007669"/>
    <property type="project" value="InterPro"/>
</dbReference>
<dbReference type="Pfam" id="PF00392">
    <property type="entry name" value="GntR"/>
    <property type="match status" value="1"/>
</dbReference>
<organism evidence="5 6">
    <name type="scientific">Alicyclobacillus cellulosilyticus</name>
    <dbReference type="NCBI Taxonomy" id="1003997"/>
    <lineage>
        <taxon>Bacteria</taxon>
        <taxon>Bacillati</taxon>
        <taxon>Bacillota</taxon>
        <taxon>Bacilli</taxon>
        <taxon>Bacillales</taxon>
        <taxon>Alicyclobacillaceae</taxon>
        <taxon>Alicyclobacillus</taxon>
    </lineage>
</organism>
<dbReference type="SUPFAM" id="SSF46785">
    <property type="entry name" value="Winged helix' DNA-binding domain"/>
    <property type="match status" value="1"/>
</dbReference>
<keyword evidence="2" id="KW-0238">DNA-binding</keyword>
<dbReference type="RefSeq" id="WP_188881528.1">
    <property type="nucleotide sequence ID" value="NZ_BMOY01000011.1"/>
</dbReference>
<reference evidence="5" key="2">
    <citation type="submission" date="2020-09" db="EMBL/GenBank/DDBJ databases">
        <authorList>
            <person name="Sun Q."/>
            <person name="Ohkuma M."/>
        </authorList>
    </citation>
    <scope>NUCLEOTIDE SEQUENCE</scope>
    <source>
        <strain evidence="5">JCM 18487</strain>
    </source>
</reference>
<dbReference type="AlphaFoldDB" id="A0A917NJM5"/>
<dbReference type="InterPro" id="IPR000524">
    <property type="entry name" value="Tscrpt_reg_HTH_GntR"/>
</dbReference>
<dbReference type="PANTHER" id="PTHR38445">
    <property type="entry name" value="HTH-TYPE TRANSCRIPTIONAL REPRESSOR YTRA"/>
    <property type="match status" value="1"/>
</dbReference>
<evidence type="ECO:0000256" key="3">
    <source>
        <dbReference type="ARBA" id="ARBA00023163"/>
    </source>
</evidence>
<keyword evidence="6" id="KW-1185">Reference proteome</keyword>
<evidence type="ECO:0000256" key="1">
    <source>
        <dbReference type="ARBA" id="ARBA00023015"/>
    </source>
</evidence>
<name>A0A917NJM5_9BACL</name>
<dbReference type="PROSITE" id="PS50949">
    <property type="entry name" value="HTH_GNTR"/>
    <property type="match status" value="1"/>
</dbReference>
<dbReference type="Proteomes" id="UP000637695">
    <property type="component" value="Unassembled WGS sequence"/>
</dbReference>
<dbReference type="GO" id="GO:0003677">
    <property type="term" value="F:DNA binding"/>
    <property type="evidence" value="ECO:0007669"/>
    <property type="project" value="UniProtKB-KW"/>
</dbReference>
<evidence type="ECO:0000256" key="2">
    <source>
        <dbReference type="ARBA" id="ARBA00023125"/>
    </source>
</evidence>
<dbReference type="EMBL" id="BMOY01000011">
    <property type="protein sequence ID" value="GGJ02683.1"/>
    <property type="molecule type" value="Genomic_DNA"/>
</dbReference>
<evidence type="ECO:0000313" key="6">
    <source>
        <dbReference type="Proteomes" id="UP000637695"/>
    </source>
</evidence>
<feature type="domain" description="HTH gntR-type" evidence="4">
    <location>
        <begin position="17"/>
        <end position="85"/>
    </location>
</feature>
<protein>
    <submittedName>
        <fullName evidence="5">GntR family transcriptional regulator</fullName>
    </submittedName>
</protein>
<keyword evidence="1" id="KW-0805">Transcription regulation</keyword>
<comment type="caution">
    <text evidence="5">The sequence shown here is derived from an EMBL/GenBank/DDBJ whole genome shotgun (WGS) entry which is preliminary data.</text>
</comment>
<dbReference type="InterPro" id="IPR036390">
    <property type="entry name" value="WH_DNA-bd_sf"/>
</dbReference>
<dbReference type="CDD" id="cd07377">
    <property type="entry name" value="WHTH_GntR"/>
    <property type="match status" value="1"/>
</dbReference>